<dbReference type="Gene3D" id="3.40.50.1820">
    <property type="entry name" value="alpha/beta hydrolase"/>
    <property type="match status" value="1"/>
</dbReference>
<evidence type="ECO:0000313" key="9">
    <source>
        <dbReference type="Proteomes" id="UP000410492"/>
    </source>
</evidence>
<evidence type="ECO:0000256" key="5">
    <source>
        <dbReference type="ARBA" id="ARBA00023180"/>
    </source>
</evidence>
<sequence>FQKPEPVRPWKGIYDATKNDKKCPQDAIFQGAFIVGSEDCLYLNVYTPTLAKNSSKLLPVLLWFHGGGFQFGSGIHMLFAFGSFDKFDPAFFMDEEIVVVSPNYRLGALGFLTTEDDVIPANLGHRDQLLALKWVQDNIELFGGDPKDIVIAGESSGSASVCYHLLSDVPEINAVTGAIMISGTCIAPWAFVTNATENAFDVGKKLGSDYSSDHNSASLLRLFQSVSTEDFLHAAEMIYRPIKTDLGSLRGKWAPTYAEDFSPAEPMTDVINQGKFHKVPLLFGFNSEECLSPLYLQLLPQIYRKAIVWDRDPSKMIENTLNVRDRRKAGEDMKAIYTNSSFLKDIAALVKYCTDDQFTLPVGRHAESASKYGVPVYMYQMAYHFVPHFTPGIEGAGHAEDMFLYWDTFLTKLLKLIFPKFDLVSRRMVRLLSNFVKHKKPIVEKDELFQNLEWPEFDSKHLQYMRIDAKLEVRSDIRNYSSKRVVWDKHVQKPTTIY</sequence>
<comment type="similarity">
    <text evidence="1 6">Belongs to the type-B carboxylesterase/lipase family.</text>
</comment>
<name>A0A653BIC2_CALMS</name>
<dbReference type="SUPFAM" id="SSF53474">
    <property type="entry name" value="alpha/beta-Hydrolases"/>
    <property type="match status" value="1"/>
</dbReference>
<dbReference type="OrthoDB" id="6705236at2759"/>
<keyword evidence="5" id="KW-0325">Glycoprotein</keyword>
<dbReference type="Pfam" id="PF00135">
    <property type="entry name" value="COesterase"/>
    <property type="match status" value="1"/>
</dbReference>
<keyword evidence="9" id="KW-1185">Reference proteome</keyword>
<evidence type="ECO:0000256" key="2">
    <source>
        <dbReference type="ARBA" id="ARBA00022487"/>
    </source>
</evidence>
<dbReference type="EC" id="3.1.1.-" evidence="6"/>
<keyword evidence="2" id="KW-0719">Serine esterase</keyword>
<dbReference type="PROSITE" id="PS00941">
    <property type="entry name" value="CARBOXYLESTERASE_B_2"/>
    <property type="match status" value="1"/>
</dbReference>
<proteinExistence type="inferred from homology"/>
<evidence type="ECO:0000256" key="6">
    <source>
        <dbReference type="RuleBase" id="RU361235"/>
    </source>
</evidence>
<evidence type="ECO:0000256" key="4">
    <source>
        <dbReference type="ARBA" id="ARBA00023157"/>
    </source>
</evidence>
<protein>
    <recommendedName>
        <fullName evidence="6">Carboxylic ester hydrolase</fullName>
        <ecNumber evidence="6">3.1.1.-</ecNumber>
    </recommendedName>
</protein>
<evidence type="ECO:0000256" key="3">
    <source>
        <dbReference type="ARBA" id="ARBA00022801"/>
    </source>
</evidence>
<dbReference type="InterPro" id="IPR002018">
    <property type="entry name" value="CarbesteraseB"/>
</dbReference>
<reference evidence="8 9" key="1">
    <citation type="submission" date="2019-01" db="EMBL/GenBank/DDBJ databases">
        <authorList>
            <person name="Sayadi A."/>
        </authorList>
    </citation>
    <scope>NUCLEOTIDE SEQUENCE [LARGE SCALE GENOMIC DNA]</scope>
</reference>
<dbReference type="EMBL" id="CAACVG010001423">
    <property type="protein sequence ID" value="VEN35291.1"/>
    <property type="molecule type" value="Genomic_DNA"/>
</dbReference>
<dbReference type="InterPro" id="IPR019819">
    <property type="entry name" value="Carboxylesterase_B_CS"/>
</dbReference>
<gene>
    <name evidence="8" type="ORF">CALMAC_LOCUS1234</name>
</gene>
<keyword evidence="3 6" id="KW-0378">Hydrolase</keyword>
<evidence type="ECO:0000259" key="7">
    <source>
        <dbReference type="Pfam" id="PF00135"/>
    </source>
</evidence>
<dbReference type="PANTHER" id="PTHR43142">
    <property type="entry name" value="CARBOXYLIC ESTER HYDROLASE"/>
    <property type="match status" value="1"/>
</dbReference>
<evidence type="ECO:0000256" key="1">
    <source>
        <dbReference type="ARBA" id="ARBA00005964"/>
    </source>
</evidence>
<feature type="domain" description="Carboxylesterase type B" evidence="7">
    <location>
        <begin position="1"/>
        <end position="478"/>
    </location>
</feature>
<dbReference type="InterPro" id="IPR019826">
    <property type="entry name" value="Carboxylesterase_B_AS"/>
</dbReference>
<keyword evidence="4" id="KW-1015">Disulfide bond</keyword>
<dbReference type="GO" id="GO:0052689">
    <property type="term" value="F:carboxylic ester hydrolase activity"/>
    <property type="evidence" value="ECO:0007669"/>
    <property type="project" value="UniProtKB-KW"/>
</dbReference>
<dbReference type="AlphaFoldDB" id="A0A653BIC2"/>
<dbReference type="Proteomes" id="UP000410492">
    <property type="component" value="Unassembled WGS sequence"/>
</dbReference>
<feature type="non-terminal residue" evidence="8">
    <location>
        <position position="1"/>
    </location>
</feature>
<evidence type="ECO:0000313" key="8">
    <source>
        <dbReference type="EMBL" id="VEN35291.1"/>
    </source>
</evidence>
<dbReference type="InterPro" id="IPR029058">
    <property type="entry name" value="AB_hydrolase_fold"/>
</dbReference>
<dbReference type="PROSITE" id="PS00122">
    <property type="entry name" value="CARBOXYLESTERASE_B_1"/>
    <property type="match status" value="1"/>
</dbReference>
<dbReference type="PANTHER" id="PTHR43142:SF1">
    <property type="entry name" value="CARBOXYLIC ESTER HYDROLASE"/>
    <property type="match status" value="1"/>
</dbReference>
<organism evidence="8 9">
    <name type="scientific">Callosobruchus maculatus</name>
    <name type="common">Southern cowpea weevil</name>
    <name type="synonym">Pulse bruchid</name>
    <dbReference type="NCBI Taxonomy" id="64391"/>
    <lineage>
        <taxon>Eukaryota</taxon>
        <taxon>Metazoa</taxon>
        <taxon>Ecdysozoa</taxon>
        <taxon>Arthropoda</taxon>
        <taxon>Hexapoda</taxon>
        <taxon>Insecta</taxon>
        <taxon>Pterygota</taxon>
        <taxon>Neoptera</taxon>
        <taxon>Endopterygota</taxon>
        <taxon>Coleoptera</taxon>
        <taxon>Polyphaga</taxon>
        <taxon>Cucujiformia</taxon>
        <taxon>Chrysomeloidea</taxon>
        <taxon>Chrysomelidae</taxon>
        <taxon>Bruchinae</taxon>
        <taxon>Bruchini</taxon>
        <taxon>Callosobruchus</taxon>
    </lineage>
</organism>
<accession>A0A653BIC2</accession>